<organism evidence="1 2">
    <name type="scientific">Homarus americanus</name>
    <name type="common">American lobster</name>
    <dbReference type="NCBI Taxonomy" id="6706"/>
    <lineage>
        <taxon>Eukaryota</taxon>
        <taxon>Metazoa</taxon>
        <taxon>Ecdysozoa</taxon>
        <taxon>Arthropoda</taxon>
        <taxon>Crustacea</taxon>
        <taxon>Multicrustacea</taxon>
        <taxon>Malacostraca</taxon>
        <taxon>Eumalacostraca</taxon>
        <taxon>Eucarida</taxon>
        <taxon>Decapoda</taxon>
        <taxon>Pleocyemata</taxon>
        <taxon>Astacidea</taxon>
        <taxon>Nephropoidea</taxon>
        <taxon>Nephropidae</taxon>
        <taxon>Homarus</taxon>
    </lineage>
</organism>
<accession>A0A8J5TKI2</accession>
<evidence type="ECO:0000313" key="2">
    <source>
        <dbReference type="Proteomes" id="UP000747542"/>
    </source>
</evidence>
<dbReference type="EMBL" id="JAHLQT010007950">
    <property type="protein sequence ID" value="KAG7174093.1"/>
    <property type="molecule type" value="Genomic_DNA"/>
</dbReference>
<name>A0A8J5TKI2_HOMAM</name>
<dbReference type="Proteomes" id="UP000747542">
    <property type="component" value="Unassembled WGS sequence"/>
</dbReference>
<comment type="caution">
    <text evidence="1">The sequence shown here is derived from an EMBL/GenBank/DDBJ whole genome shotgun (WGS) entry which is preliminary data.</text>
</comment>
<reference evidence="1" key="1">
    <citation type="journal article" date="2021" name="Sci. Adv.">
        <title>The American lobster genome reveals insights on longevity, neural, and immune adaptations.</title>
        <authorList>
            <person name="Polinski J.M."/>
            <person name="Zimin A.V."/>
            <person name="Clark K.F."/>
            <person name="Kohn A.B."/>
            <person name="Sadowski N."/>
            <person name="Timp W."/>
            <person name="Ptitsyn A."/>
            <person name="Khanna P."/>
            <person name="Romanova D.Y."/>
            <person name="Williams P."/>
            <person name="Greenwood S.J."/>
            <person name="Moroz L.L."/>
            <person name="Walt D.R."/>
            <person name="Bodnar A.G."/>
        </authorList>
    </citation>
    <scope>NUCLEOTIDE SEQUENCE</scope>
    <source>
        <strain evidence="1">GMGI-L3</strain>
    </source>
</reference>
<sequence>MILAMWSQVELNKPVMFPVSHSFSGPIRTCHFHHRQQTASHSMCFPPPNGQATLLTSKDNFTLNTSGSAAI</sequence>
<gene>
    <name evidence="1" type="ORF">Hamer_G017822</name>
</gene>
<keyword evidence="2" id="KW-1185">Reference proteome</keyword>
<dbReference type="AlphaFoldDB" id="A0A8J5TKI2"/>
<evidence type="ECO:0000313" key="1">
    <source>
        <dbReference type="EMBL" id="KAG7174093.1"/>
    </source>
</evidence>
<proteinExistence type="predicted"/>
<protein>
    <submittedName>
        <fullName evidence="1">Uncharacterized protein</fullName>
    </submittedName>
</protein>